<keyword evidence="3 8" id="KW-0812">Transmembrane</keyword>
<dbReference type="AlphaFoldDB" id="A0AAQ3JWC9"/>
<feature type="transmembrane region" description="Helical" evidence="8">
    <location>
        <begin position="533"/>
        <end position="556"/>
    </location>
</feature>
<dbReference type="Pfam" id="PF00939">
    <property type="entry name" value="Na_sulph_symp"/>
    <property type="match status" value="1"/>
</dbReference>
<dbReference type="EMBL" id="CP136891">
    <property type="protein sequence ID" value="WOK96257.1"/>
    <property type="molecule type" value="Genomic_DNA"/>
</dbReference>
<proteinExistence type="inferred from homology"/>
<evidence type="ECO:0000256" key="1">
    <source>
        <dbReference type="ARBA" id="ARBA00004478"/>
    </source>
</evidence>
<dbReference type="NCBIfam" id="TIGR00785">
    <property type="entry name" value="dass"/>
    <property type="match status" value="1"/>
</dbReference>
<keyword evidence="6 8" id="KW-0472">Membrane</keyword>
<dbReference type="GO" id="GO:0015140">
    <property type="term" value="F:malate transmembrane transporter activity"/>
    <property type="evidence" value="ECO:0007669"/>
    <property type="project" value="UniProtKB-ARBA"/>
</dbReference>
<sequence length="562" mass="60203">MEPIASPLPARPSALLRRSALPRRRLLSSAQRGSPSQPCAASALSLRRRRRTKPSLFPARFSSSSSSQSDSLGPASPPPPPTPLPPPPPREGAKPLPLVISLAVGLTVCFLVPRPAEVTPQAWQLLAIFLSTITGLVLSPLPIGAWAFLCLTASVATKTLTFSAAFDAFENEVIWLIVISFFFARGFVKTGLGDRIATYFVKWLGKSTLGLSYGLTISEVFIAPAMPSTTARAGGVFLPIIQSLSLSAGSKPRDGSAGRLGSYLVMSQFQSSSNSSALFLTAAAQNLLCLKLAEELGISIASPWVSWFEAASLPAIASLLISPYILYKIFPPEIKDTPDAPALATKKLEQMGAMTRNEWVMICTMVVAVSLWVFGDALGISSVVAAMFGLSILLLFGVLNWDDCLSEKSAWDTLAWFAIVVGMAEQLTNLGIVTWISTSVGNFLLPFSLSWPASFCILQASYFFIHYLFASQTGHVGALYSAFLAMHLAAGVPGVLATLALGYNTSLFGALTHYSSGQAAVYFGAGYLELPDVFRMGFISALTNVLIWGVVGTFWWKFLGLY</sequence>
<keyword evidence="5 8" id="KW-1133">Transmembrane helix</keyword>
<dbReference type="InterPro" id="IPR001898">
    <property type="entry name" value="SLC13A/DASS"/>
</dbReference>
<evidence type="ECO:0000256" key="2">
    <source>
        <dbReference type="ARBA" id="ARBA00007349"/>
    </source>
</evidence>
<dbReference type="GO" id="GO:0009706">
    <property type="term" value="C:chloroplast inner membrane"/>
    <property type="evidence" value="ECO:0007669"/>
    <property type="project" value="UniProtKB-SubCell"/>
</dbReference>
<feature type="region of interest" description="Disordered" evidence="7">
    <location>
        <begin position="1"/>
        <end position="91"/>
    </location>
</feature>
<keyword evidence="4" id="KW-1001">Plastid inner membrane</keyword>
<organism evidence="9 10">
    <name type="scientific">Canna indica</name>
    <name type="common">Indian-shot</name>
    <dbReference type="NCBI Taxonomy" id="4628"/>
    <lineage>
        <taxon>Eukaryota</taxon>
        <taxon>Viridiplantae</taxon>
        <taxon>Streptophyta</taxon>
        <taxon>Embryophyta</taxon>
        <taxon>Tracheophyta</taxon>
        <taxon>Spermatophyta</taxon>
        <taxon>Magnoliopsida</taxon>
        <taxon>Liliopsida</taxon>
        <taxon>Zingiberales</taxon>
        <taxon>Cannaceae</taxon>
        <taxon>Canna</taxon>
    </lineage>
</organism>
<name>A0AAQ3JWC9_9LILI</name>
<evidence type="ECO:0000256" key="3">
    <source>
        <dbReference type="ARBA" id="ARBA00022692"/>
    </source>
</evidence>
<feature type="compositionally biased region" description="Low complexity" evidence="7">
    <location>
        <begin position="54"/>
        <end position="74"/>
    </location>
</feature>
<comment type="similarity">
    <text evidence="2">Belongs to the SLC13A/DASS transporter (TC 2.A.47) family. DIT1 subfamily.</text>
</comment>
<feature type="transmembrane region" description="Helical" evidence="8">
    <location>
        <begin position="449"/>
        <end position="470"/>
    </location>
</feature>
<evidence type="ECO:0000256" key="5">
    <source>
        <dbReference type="ARBA" id="ARBA00022989"/>
    </source>
</evidence>
<accession>A0AAQ3JWC9</accession>
<evidence type="ECO:0000256" key="6">
    <source>
        <dbReference type="ARBA" id="ARBA00023136"/>
    </source>
</evidence>
<evidence type="ECO:0000313" key="9">
    <source>
        <dbReference type="EMBL" id="WOK96257.1"/>
    </source>
</evidence>
<keyword evidence="4" id="KW-0934">Plastid</keyword>
<feature type="transmembrane region" description="Helical" evidence="8">
    <location>
        <begin position="413"/>
        <end position="437"/>
    </location>
</feature>
<feature type="compositionally biased region" description="Low complexity" evidence="7">
    <location>
        <begin position="1"/>
        <end position="19"/>
    </location>
</feature>
<protein>
    <submittedName>
        <fullName evidence="9">Dicarboxylate transporter 2.1, chloroplastic-like isoform X2</fullName>
    </submittedName>
</protein>
<feature type="transmembrane region" description="Helical" evidence="8">
    <location>
        <begin position="380"/>
        <end position="401"/>
    </location>
</feature>
<keyword evidence="10" id="KW-1185">Reference proteome</keyword>
<feature type="transmembrane region" description="Helical" evidence="8">
    <location>
        <begin position="357"/>
        <end position="374"/>
    </location>
</feature>
<evidence type="ECO:0000256" key="7">
    <source>
        <dbReference type="SAM" id="MobiDB-lite"/>
    </source>
</evidence>
<comment type="subcellular location">
    <subcellularLocation>
        <location evidence="1">Plastid</location>
        <location evidence="1">Chloroplast inner membrane</location>
        <topology evidence="1">Multi-pass membrane protein</topology>
    </subcellularLocation>
</comment>
<evidence type="ECO:0000256" key="4">
    <source>
        <dbReference type="ARBA" id="ARBA00022780"/>
    </source>
</evidence>
<dbReference type="PANTHER" id="PTHR42826">
    <property type="entry name" value="DICARBOXYLATE TRANSPORTER 2.1, CHLOROPLASTIC"/>
    <property type="match status" value="1"/>
</dbReference>
<feature type="transmembrane region" description="Helical" evidence="8">
    <location>
        <begin position="482"/>
        <end position="503"/>
    </location>
</feature>
<feature type="transmembrane region" description="Helical" evidence="8">
    <location>
        <begin position="125"/>
        <end position="149"/>
    </location>
</feature>
<dbReference type="Proteomes" id="UP001327560">
    <property type="component" value="Chromosome 2"/>
</dbReference>
<feature type="transmembrane region" description="Helical" evidence="8">
    <location>
        <begin position="95"/>
        <end position="113"/>
    </location>
</feature>
<evidence type="ECO:0000313" key="10">
    <source>
        <dbReference type="Proteomes" id="UP001327560"/>
    </source>
</evidence>
<dbReference type="InterPro" id="IPR030676">
    <property type="entry name" value="CitT-rel"/>
</dbReference>
<reference evidence="9 10" key="1">
    <citation type="submission" date="2023-10" db="EMBL/GenBank/DDBJ databases">
        <title>Chromosome-scale genome assembly provides insights into flower coloration mechanisms of Canna indica.</title>
        <authorList>
            <person name="Li C."/>
        </authorList>
    </citation>
    <scope>NUCLEOTIDE SEQUENCE [LARGE SCALE GENOMIC DNA]</scope>
    <source>
        <tissue evidence="9">Flower</tissue>
    </source>
</reference>
<feature type="compositionally biased region" description="Pro residues" evidence="7">
    <location>
        <begin position="75"/>
        <end position="90"/>
    </location>
</feature>
<gene>
    <name evidence="9" type="ORF">Cni_G04964</name>
</gene>
<feature type="transmembrane region" description="Helical" evidence="8">
    <location>
        <begin position="169"/>
        <end position="188"/>
    </location>
</feature>
<evidence type="ECO:0000256" key="8">
    <source>
        <dbReference type="SAM" id="Phobius"/>
    </source>
</evidence>